<evidence type="ECO:0000313" key="3">
    <source>
        <dbReference type="Proteomes" id="UP000593567"/>
    </source>
</evidence>
<dbReference type="OrthoDB" id="2153609at2759"/>
<sequence>MGIQQVLSTIRTNIRRKIIFVAMLRQYVSSVGNFSSQYGANTSTSYVIANIIGEPSSYPSYGDFIQSCVLRTYGKWWKSAPEALQPLDNLSQRYFSCDDFIEMHFDRKTYITGINIYETYNPGAIVRILAFDESASNSSHQWFVVWEIKGGCPPVTEQSARIFSPLIKPPPFPTRVICIEFNSSNVAYYTELDAVELVGKCDVNVDDISLAQCIEGLNIDSDYEKEMLLTPQDSSSFDNGCFDLLPGEVIFNILSYLPLNDICKLAQVSTLFYRHCYNPLLPQHQHLNLQPYWFILTKSSLDGFVTKCKRIRSLRLSWCGAHNDMLNSQSLLQIVQVPTLCRLDLSCCALTDELFKSIIPLCQNLTELDVSSTLKYLSCSSLQVIAILSKLVRLNLYNTAVDTTCAMSIVQMCQRLQHLNLGACFYIHDYNQVIDKASSNCPSIKSLDLWRAKSLTSTGINYLAQRSKHLLSLDLGWCSNIDSQDGCLIELLKCCNALKKLYLTANRSISEKELMAIAKHCPDLEQLDLLGNSSVTLAGVQRVLGCCRNMVFLDLSFCGKITDEHIYHLAMQHSKCSIKNSHTQ</sequence>
<accession>A0A7J7JJQ9</accession>
<keyword evidence="3" id="KW-1185">Reference proteome</keyword>
<dbReference type="Gene3D" id="3.80.10.10">
    <property type="entry name" value="Ribonuclease Inhibitor"/>
    <property type="match status" value="2"/>
</dbReference>
<gene>
    <name evidence="2" type="ORF">EB796_015987</name>
</gene>
<dbReference type="Pfam" id="PF12937">
    <property type="entry name" value="F-box-like"/>
    <property type="match status" value="1"/>
</dbReference>
<dbReference type="CDD" id="cd22117">
    <property type="entry name" value="F-box_FBXL4"/>
    <property type="match status" value="1"/>
</dbReference>
<dbReference type="GO" id="GO:0019005">
    <property type="term" value="C:SCF ubiquitin ligase complex"/>
    <property type="evidence" value="ECO:0007669"/>
    <property type="project" value="TreeGrafter"/>
</dbReference>
<proteinExistence type="predicted"/>
<reference evidence="2" key="1">
    <citation type="submission" date="2020-06" db="EMBL/GenBank/DDBJ databases">
        <title>Draft genome of Bugula neritina, a colonial animal packing powerful symbionts and potential medicines.</title>
        <authorList>
            <person name="Rayko M."/>
        </authorList>
    </citation>
    <scope>NUCLEOTIDE SEQUENCE [LARGE SCALE GENOMIC DNA]</scope>
    <source>
        <strain evidence="2">Kwan_BN1</strain>
    </source>
</reference>
<dbReference type="EMBL" id="VXIV02002437">
    <property type="protein sequence ID" value="KAF6025736.1"/>
    <property type="molecule type" value="Genomic_DNA"/>
</dbReference>
<dbReference type="AlphaFoldDB" id="A0A7J7JJQ9"/>
<evidence type="ECO:0000259" key="1">
    <source>
        <dbReference type="PROSITE" id="PS50181"/>
    </source>
</evidence>
<dbReference type="Gene3D" id="1.20.1280.50">
    <property type="match status" value="1"/>
</dbReference>
<dbReference type="GO" id="GO:0031146">
    <property type="term" value="P:SCF-dependent proteasomal ubiquitin-dependent protein catabolic process"/>
    <property type="evidence" value="ECO:0007669"/>
    <property type="project" value="TreeGrafter"/>
</dbReference>
<dbReference type="SUPFAM" id="SSF52047">
    <property type="entry name" value="RNI-like"/>
    <property type="match status" value="1"/>
</dbReference>
<dbReference type="PROSITE" id="PS50181">
    <property type="entry name" value="FBOX"/>
    <property type="match status" value="1"/>
</dbReference>
<feature type="domain" description="F-box" evidence="1">
    <location>
        <begin position="239"/>
        <end position="273"/>
    </location>
</feature>
<dbReference type="InterPro" id="IPR032675">
    <property type="entry name" value="LRR_dom_sf"/>
</dbReference>
<comment type="caution">
    <text evidence="2">The sequence shown here is derived from an EMBL/GenBank/DDBJ whole genome shotgun (WGS) entry which is preliminary data.</text>
</comment>
<protein>
    <submittedName>
        <fullName evidence="2">Fbxl4</fullName>
    </submittedName>
</protein>
<dbReference type="InterPro" id="IPR001810">
    <property type="entry name" value="F-box_dom"/>
</dbReference>
<dbReference type="Pfam" id="PF25372">
    <property type="entry name" value="DUF7885"/>
    <property type="match status" value="1"/>
</dbReference>
<dbReference type="InterPro" id="IPR057207">
    <property type="entry name" value="FBXL15_LRR"/>
</dbReference>
<evidence type="ECO:0000313" key="2">
    <source>
        <dbReference type="EMBL" id="KAF6025736.1"/>
    </source>
</evidence>
<organism evidence="2 3">
    <name type="scientific">Bugula neritina</name>
    <name type="common">Brown bryozoan</name>
    <name type="synonym">Sertularia neritina</name>
    <dbReference type="NCBI Taxonomy" id="10212"/>
    <lineage>
        <taxon>Eukaryota</taxon>
        <taxon>Metazoa</taxon>
        <taxon>Spiralia</taxon>
        <taxon>Lophotrochozoa</taxon>
        <taxon>Bryozoa</taxon>
        <taxon>Gymnolaemata</taxon>
        <taxon>Cheilostomatida</taxon>
        <taxon>Flustrina</taxon>
        <taxon>Buguloidea</taxon>
        <taxon>Bugulidae</taxon>
        <taxon>Bugula</taxon>
    </lineage>
</organism>
<dbReference type="SMART" id="SM00256">
    <property type="entry name" value="FBOX"/>
    <property type="match status" value="1"/>
</dbReference>
<dbReference type="SMART" id="SM00367">
    <property type="entry name" value="LRR_CC"/>
    <property type="match status" value="8"/>
</dbReference>
<dbReference type="PANTHER" id="PTHR13318:SF152">
    <property type="entry name" value="F-BOX_LRR-REPEAT PROTEIN 4"/>
    <property type="match status" value="1"/>
</dbReference>
<dbReference type="PANTHER" id="PTHR13318">
    <property type="entry name" value="PARTNER OF PAIRED, ISOFORM B-RELATED"/>
    <property type="match status" value="1"/>
</dbReference>
<dbReference type="InterPro" id="IPR006553">
    <property type="entry name" value="Leu-rich_rpt_Cys-con_subtyp"/>
</dbReference>
<dbReference type="Proteomes" id="UP000593567">
    <property type="component" value="Unassembled WGS sequence"/>
</dbReference>
<name>A0A7J7JJQ9_BUGNE</name>